<protein>
    <submittedName>
        <fullName evidence="1">Uncharacterized protein</fullName>
    </submittedName>
</protein>
<dbReference type="EMBL" id="JASCZI010122788">
    <property type="protein sequence ID" value="MED6164733.1"/>
    <property type="molecule type" value="Genomic_DNA"/>
</dbReference>
<sequence>MGECTITLQDVDYHLGLRTNGDPINGCVRDFRVWYGTETWEMVQEYLGGRPPTRKGKNYAGVKLSWLRQRVQMTLRTGPRQKCCGSMPDATS</sequence>
<keyword evidence="2" id="KW-1185">Reference proteome</keyword>
<accession>A0ABU6UYM4</accession>
<name>A0ABU6UYM4_9FABA</name>
<evidence type="ECO:0000313" key="1">
    <source>
        <dbReference type="EMBL" id="MED6164733.1"/>
    </source>
</evidence>
<comment type="caution">
    <text evidence="1">The sequence shown here is derived from an EMBL/GenBank/DDBJ whole genome shotgun (WGS) entry which is preliminary data.</text>
</comment>
<reference evidence="1 2" key="1">
    <citation type="journal article" date="2023" name="Plants (Basel)">
        <title>Bridging the Gap: Combining Genomics and Transcriptomics Approaches to Understand Stylosanthes scabra, an Orphan Legume from the Brazilian Caatinga.</title>
        <authorList>
            <person name="Ferreira-Neto J.R.C."/>
            <person name="da Silva M.D."/>
            <person name="Binneck E."/>
            <person name="de Melo N.F."/>
            <person name="da Silva R.H."/>
            <person name="de Melo A.L.T.M."/>
            <person name="Pandolfi V."/>
            <person name="Bustamante F.O."/>
            <person name="Brasileiro-Vidal A.C."/>
            <person name="Benko-Iseppon A.M."/>
        </authorList>
    </citation>
    <scope>NUCLEOTIDE SEQUENCE [LARGE SCALE GENOMIC DNA]</scope>
    <source>
        <tissue evidence="1">Leaves</tissue>
    </source>
</reference>
<gene>
    <name evidence="1" type="ORF">PIB30_093038</name>
</gene>
<dbReference type="Proteomes" id="UP001341840">
    <property type="component" value="Unassembled WGS sequence"/>
</dbReference>
<organism evidence="1 2">
    <name type="scientific">Stylosanthes scabra</name>
    <dbReference type="NCBI Taxonomy" id="79078"/>
    <lineage>
        <taxon>Eukaryota</taxon>
        <taxon>Viridiplantae</taxon>
        <taxon>Streptophyta</taxon>
        <taxon>Embryophyta</taxon>
        <taxon>Tracheophyta</taxon>
        <taxon>Spermatophyta</taxon>
        <taxon>Magnoliopsida</taxon>
        <taxon>eudicotyledons</taxon>
        <taxon>Gunneridae</taxon>
        <taxon>Pentapetalae</taxon>
        <taxon>rosids</taxon>
        <taxon>fabids</taxon>
        <taxon>Fabales</taxon>
        <taxon>Fabaceae</taxon>
        <taxon>Papilionoideae</taxon>
        <taxon>50 kb inversion clade</taxon>
        <taxon>dalbergioids sensu lato</taxon>
        <taxon>Dalbergieae</taxon>
        <taxon>Pterocarpus clade</taxon>
        <taxon>Stylosanthes</taxon>
    </lineage>
</organism>
<proteinExistence type="predicted"/>
<evidence type="ECO:0000313" key="2">
    <source>
        <dbReference type="Proteomes" id="UP001341840"/>
    </source>
</evidence>